<proteinExistence type="predicted"/>
<protein>
    <submittedName>
        <fullName evidence="1">Uncharacterized protein</fullName>
    </submittedName>
</protein>
<organism evidence="1 2">
    <name type="scientific">Brassica cretica</name>
    <name type="common">Mustard</name>
    <dbReference type="NCBI Taxonomy" id="69181"/>
    <lineage>
        <taxon>Eukaryota</taxon>
        <taxon>Viridiplantae</taxon>
        <taxon>Streptophyta</taxon>
        <taxon>Embryophyta</taxon>
        <taxon>Tracheophyta</taxon>
        <taxon>Spermatophyta</taxon>
        <taxon>Magnoliopsida</taxon>
        <taxon>eudicotyledons</taxon>
        <taxon>Gunneridae</taxon>
        <taxon>Pentapetalae</taxon>
        <taxon>rosids</taxon>
        <taxon>malvids</taxon>
        <taxon>Brassicales</taxon>
        <taxon>Brassicaceae</taxon>
        <taxon>Brassiceae</taxon>
        <taxon>Brassica</taxon>
    </lineage>
</organism>
<comment type="caution">
    <text evidence="1">The sequence shown here is derived from an EMBL/GenBank/DDBJ whole genome shotgun (WGS) entry which is preliminary data.</text>
</comment>
<reference evidence="1" key="1">
    <citation type="submission" date="2019-12" db="EMBL/GenBank/DDBJ databases">
        <title>Genome sequencing and annotation of Brassica cretica.</title>
        <authorList>
            <person name="Studholme D.J."/>
            <person name="Sarris P."/>
        </authorList>
    </citation>
    <scope>NUCLEOTIDE SEQUENCE</scope>
    <source>
        <strain evidence="1">PFS-109/04</strain>
        <tissue evidence="1">Leaf</tissue>
    </source>
</reference>
<dbReference type="Proteomes" id="UP000712600">
    <property type="component" value="Unassembled WGS sequence"/>
</dbReference>
<accession>A0A8S9PSQ4</accession>
<sequence length="120" mass="12939">MECRKERGGSAGSHLLISSPLSSLSLPSSLCLIVVPHCLTSSSELIARPHRPTSYHELISQLYHMSSSPSAHLNGPIALSSSPCITTLNSSPWHHHPQLLPVASSPMRLSLFLIASTHRT</sequence>
<evidence type="ECO:0000313" key="2">
    <source>
        <dbReference type="Proteomes" id="UP000712600"/>
    </source>
</evidence>
<dbReference type="EMBL" id="QGKX02001347">
    <property type="protein sequence ID" value="KAF3521452.1"/>
    <property type="molecule type" value="Genomic_DNA"/>
</dbReference>
<gene>
    <name evidence="1" type="ORF">F2Q69_00049860</name>
</gene>
<dbReference type="AlphaFoldDB" id="A0A8S9PSQ4"/>
<evidence type="ECO:0000313" key="1">
    <source>
        <dbReference type="EMBL" id="KAF3521452.1"/>
    </source>
</evidence>
<name>A0A8S9PSQ4_BRACR</name>